<dbReference type="Gene3D" id="2.70.150.10">
    <property type="entry name" value="Calcium-transporting ATPase, cytoplasmic transduction domain A"/>
    <property type="match status" value="1"/>
</dbReference>
<sequence length="794" mass="84922">MADQCYHCREPLPAVGRFPVTVNGETRLMCCPGCQAVAEAIVAGGLANFYQYREQQAARPDAVATDYAAYDLPELRQQFVQSEGAAERADLLIEGITCAACVWLIEKHLSAIDGVQRVSVNASTHRARILFTGVPVSVLMAAIAHIGYRPMSASDENQRALWARERTTLLMRLAVAGFAMMQAMMMAGALYLGDYQDLESRWQSFFRWTSLVVALPVVFFSARPFFTAAWNSLKQRQLIMDVPVAIAIGGAFSASVYATVMNTGEVYFESVAMFTFFLLLGRFLEQRLRHQNANSLSLAALRLPLTARRLTDAGEEVIPLARLQVGDRVRVAAGETLPCDGRILDGSSAVNEALLTGESAPRACAPGDEVIAGSINTDSPLLLSVSAVGQNTRLSAIEQLVNRAETDKPSQVSLADRLARAFVARLLMIAALVGGFWWWYDAAQAFWITLSVLVVTCPCALSLATPVALTRANLWLRQQGLLVTRGHVVEALATVDTVVFDKTGTLTLGEPRLAAIRLLDPAWTDERVTRLCAALEAGSSHPLARAFTGIVPASGVTAVAQQIALGVAGHWQGQAYRFGRPAFFESWFVPPSPPDEGQWLLLASEQGPVAWLAFDDKLRPDAAAAVAKLNALGKTVVLLSGDRPARAQALASQLGIAEACGGLLPEQKLARVQQLQAAGGKVLMVGDGINDVPVLAGADVSVAMAGATALAQARADSLLTNGRLMTLAHAFALAGDTRAIIRQNLAWAIGYNLLALPFAAAGLVPPWLAAAGMSASSLVVVLNALRLGRRIHVQ</sequence>
<keyword evidence="14 15" id="KW-0472">Membrane</keyword>
<dbReference type="InterPro" id="IPR001757">
    <property type="entry name" value="P_typ_ATPase"/>
</dbReference>
<reference evidence="17 18" key="1">
    <citation type="journal article" date="2013" name="Genome Announc.">
        <title>Complete genome sequence of Simiduia agarivorans SA1(T), a marine bacterium able to degrade a variety of polysaccharides.</title>
        <authorList>
            <person name="Lin S.Y."/>
            <person name="Shieh W.Y."/>
            <person name="Chen J.S."/>
            <person name="Tang S.L."/>
        </authorList>
    </citation>
    <scope>NUCLEOTIDE SEQUENCE [LARGE SCALE GENOMIC DNA]</scope>
    <source>
        <strain evidence="18">DSM 21679 / JCM 13881 / BCRC 17597 / SA1</strain>
    </source>
</reference>
<dbReference type="HOGENOM" id="CLU_001771_0_3_6"/>
<feature type="transmembrane region" description="Helical" evidence="15">
    <location>
        <begin position="129"/>
        <end position="148"/>
    </location>
</feature>
<feature type="transmembrane region" description="Helical" evidence="15">
    <location>
        <begin position="205"/>
        <end position="226"/>
    </location>
</feature>
<gene>
    <name evidence="17" type="ordered locus">M5M_07985</name>
</gene>
<dbReference type="InterPro" id="IPR059000">
    <property type="entry name" value="ATPase_P-type_domA"/>
</dbReference>
<dbReference type="GO" id="GO:0005507">
    <property type="term" value="F:copper ion binding"/>
    <property type="evidence" value="ECO:0007669"/>
    <property type="project" value="TreeGrafter"/>
</dbReference>
<evidence type="ECO:0000256" key="12">
    <source>
        <dbReference type="ARBA" id="ARBA00022989"/>
    </source>
</evidence>
<dbReference type="InterPro" id="IPR008250">
    <property type="entry name" value="ATPase_P-typ_transduc_dom_A_sf"/>
</dbReference>
<feature type="transmembrane region" description="Helical" evidence="15">
    <location>
        <begin position="238"/>
        <end position="260"/>
    </location>
</feature>
<evidence type="ECO:0000256" key="1">
    <source>
        <dbReference type="ARBA" id="ARBA00004651"/>
    </source>
</evidence>
<dbReference type="STRING" id="1117647.M5M_07985"/>
<dbReference type="GO" id="GO:0005886">
    <property type="term" value="C:plasma membrane"/>
    <property type="evidence" value="ECO:0007669"/>
    <property type="project" value="UniProtKB-SubCell"/>
</dbReference>
<evidence type="ECO:0000256" key="8">
    <source>
        <dbReference type="ARBA" id="ARBA00022741"/>
    </source>
</evidence>
<protein>
    <submittedName>
        <fullName evidence="17">Cation-transporting P-type ATPase</fullName>
    </submittedName>
</protein>
<proteinExistence type="inferred from homology"/>
<feature type="domain" description="HMA" evidence="16">
    <location>
        <begin position="87"/>
        <end position="151"/>
    </location>
</feature>
<evidence type="ECO:0000256" key="4">
    <source>
        <dbReference type="ARBA" id="ARBA00022475"/>
    </source>
</evidence>
<evidence type="ECO:0000256" key="5">
    <source>
        <dbReference type="ARBA" id="ARBA00022553"/>
    </source>
</evidence>
<dbReference type="Gene3D" id="3.30.70.100">
    <property type="match status" value="1"/>
</dbReference>
<feature type="transmembrane region" description="Helical" evidence="15">
    <location>
        <begin position="745"/>
        <end position="761"/>
    </location>
</feature>
<dbReference type="InterPro" id="IPR023299">
    <property type="entry name" value="ATPase_P-typ_cyto_dom_N"/>
</dbReference>
<dbReference type="InterPro" id="IPR027256">
    <property type="entry name" value="P-typ_ATPase_IB"/>
</dbReference>
<dbReference type="eggNOG" id="COG2217">
    <property type="taxonomic scope" value="Bacteria"/>
</dbReference>
<dbReference type="AlphaFoldDB" id="K4KID6"/>
<dbReference type="GO" id="GO:0005524">
    <property type="term" value="F:ATP binding"/>
    <property type="evidence" value="ECO:0007669"/>
    <property type="project" value="UniProtKB-UniRule"/>
</dbReference>
<organism evidence="17 18">
    <name type="scientific">Simiduia agarivorans (strain DSM 21679 / JCM 13881 / BCRC 17597 / SA1)</name>
    <dbReference type="NCBI Taxonomy" id="1117647"/>
    <lineage>
        <taxon>Bacteria</taxon>
        <taxon>Pseudomonadati</taxon>
        <taxon>Pseudomonadota</taxon>
        <taxon>Gammaproteobacteria</taxon>
        <taxon>Cellvibrionales</taxon>
        <taxon>Cellvibrionaceae</taxon>
        <taxon>Simiduia</taxon>
    </lineage>
</organism>
<dbReference type="Proteomes" id="UP000000466">
    <property type="component" value="Chromosome"/>
</dbReference>
<dbReference type="Pfam" id="PF12156">
    <property type="entry name" value="ATPase-cat_bd"/>
    <property type="match status" value="1"/>
</dbReference>
<evidence type="ECO:0000313" key="18">
    <source>
        <dbReference type="Proteomes" id="UP000000466"/>
    </source>
</evidence>
<dbReference type="Pfam" id="PF00403">
    <property type="entry name" value="HMA"/>
    <property type="match status" value="1"/>
</dbReference>
<evidence type="ECO:0000256" key="7">
    <source>
        <dbReference type="ARBA" id="ARBA00022723"/>
    </source>
</evidence>
<keyword evidence="6 15" id="KW-0812">Transmembrane</keyword>
<evidence type="ECO:0000256" key="14">
    <source>
        <dbReference type="ARBA" id="ARBA00023136"/>
    </source>
</evidence>
<evidence type="ECO:0000256" key="2">
    <source>
        <dbReference type="ARBA" id="ARBA00006024"/>
    </source>
</evidence>
<keyword evidence="9 15" id="KW-0067">ATP-binding</keyword>
<evidence type="ECO:0000256" key="3">
    <source>
        <dbReference type="ARBA" id="ARBA00022448"/>
    </source>
</evidence>
<dbReference type="PROSITE" id="PS50846">
    <property type="entry name" value="HMA_2"/>
    <property type="match status" value="1"/>
</dbReference>
<evidence type="ECO:0000256" key="15">
    <source>
        <dbReference type="RuleBase" id="RU362081"/>
    </source>
</evidence>
<dbReference type="InterPro" id="IPR018303">
    <property type="entry name" value="ATPase_P-typ_P_site"/>
</dbReference>
<dbReference type="NCBIfam" id="TIGR01494">
    <property type="entry name" value="ATPase_P-type"/>
    <property type="match status" value="2"/>
</dbReference>
<evidence type="ECO:0000313" key="17">
    <source>
        <dbReference type="EMBL" id="AFU98786.1"/>
    </source>
</evidence>
<dbReference type="InterPro" id="IPR023298">
    <property type="entry name" value="ATPase_P-typ_TM_dom_sf"/>
</dbReference>
<dbReference type="Pfam" id="PF00702">
    <property type="entry name" value="Hydrolase"/>
    <property type="match status" value="1"/>
</dbReference>
<evidence type="ECO:0000259" key="16">
    <source>
        <dbReference type="PROSITE" id="PS50846"/>
    </source>
</evidence>
<dbReference type="eggNOG" id="COG2608">
    <property type="taxonomic scope" value="Bacteria"/>
</dbReference>
<dbReference type="GO" id="GO:0043682">
    <property type="term" value="F:P-type divalent copper transporter activity"/>
    <property type="evidence" value="ECO:0007669"/>
    <property type="project" value="TreeGrafter"/>
</dbReference>
<dbReference type="GO" id="GO:0016887">
    <property type="term" value="F:ATP hydrolysis activity"/>
    <property type="evidence" value="ECO:0007669"/>
    <property type="project" value="InterPro"/>
</dbReference>
<dbReference type="InterPro" id="IPR023214">
    <property type="entry name" value="HAD_sf"/>
</dbReference>
<keyword evidence="7 15" id="KW-0479">Metal-binding</keyword>
<dbReference type="RefSeq" id="WP_015046951.1">
    <property type="nucleotide sequence ID" value="NC_018868.3"/>
</dbReference>
<dbReference type="InterPro" id="IPR036412">
    <property type="entry name" value="HAD-like_sf"/>
</dbReference>
<evidence type="ECO:0000256" key="9">
    <source>
        <dbReference type="ARBA" id="ARBA00022840"/>
    </source>
</evidence>
<name>K4KID6_SIMAS</name>
<dbReference type="Pfam" id="PF00122">
    <property type="entry name" value="E1-E2_ATPase"/>
    <property type="match status" value="1"/>
</dbReference>
<dbReference type="OrthoDB" id="9814270at2"/>
<dbReference type="NCBIfam" id="TIGR01525">
    <property type="entry name" value="ATPase-IB_hvy"/>
    <property type="match status" value="1"/>
</dbReference>
<dbReference type="Gene3D" id="3.40.1110.10">
    <property type="entry name" value="Calcium-transporting ATPase, cytoplasmic domain N"/>
    <property type="match status" value="1"/>
</dbReference>
<feature type="transmembrane region" description="Helical" evidence="15">
    <location>
        <begin position="422"/>
        <end position="440"/>
    </location>
</feature>
<dbReference type="NCBIfam" id="TIGR01511">
    <property type="entry name" value="ATPase-IB1_Cu"/>
    <property type="match status" value="1"/>
</dbReference>
<evidence type="ECO:0000256" key="10">
    <source>
        <dbReference type="ARBA" id="ARBA00022842"/>
    </source>
</evidence>
<dbReference type="SUPFAM" id="SSF81653">
    <property type="entry name" value="Calcium ATPase, transduction domain A"/>
    <property type="match status" value="1"/>
</dbReference>
<keyword evidence="13" id="KW-0406">Ion transport</keyword>
<dbReference type="SUPFAM" id="SSF81665">
    <property type="entry name" value="Calcium ATPase, transmembrane domain M"/>
    <property type="match status" value="1"/>
</dbReference>
<dbReference type="CDD" id="cd00371">
    <property type="entry name" value="HMA"/>
    <property type="match status" value="1"/>
</dbReference>
<evidence type="ECO:0000256" key="13">
    <source>
        <dbReference type="ARBA" id="ARBA00023065"/>
    </source>
</evidence>
<dbReference type="PROSITE" id="PS00154">
    <property type="entry name" value="ATPASE_E1_E2"/>
    <property type="match status" value="1"/>
</dbReference>
<dbReference type="SUPFAM" id="SSF56784">
    <property type="entry name" value="HAD-like"/>
    <property type="match status" value="1"/>
</dbReference>
<dbReference type="Gene3D" id="3.40.50.1000">
    <property type="entry name" value="HAD superfamily/HAD-like"/>
    <property type="match status" value="1"/>
</dbReference>
<accession>K4KID6</accession>
<keyword evidence="10" id="KW-0460">Magnesium</keyword>
<keyword evidence="18" id="KW-1185">Reference proteome</keyword>
<feature type="transmembrane region" description="Helical" evidence="15">
    <location>
        <begin position="169"/>
        <end position="193"/>
    </location>
</feature>
<dbReference type="InterPro" id="IPR036163">
    <property type="entry name" value="HMA_dom_sf"/>
</dbReference>
<feature type="transmembrane region" description="Helical" evidence="15">
    <location>
        <begin position="266"/>
        <end position="284"/>
    </location>
</feature>
<dbReference type="GO" id="GO:0055070">
    <property type="term" value="P:copper ion homeostasis"/>
    <property type="evidence" value="ECO:0007669"/>
    <property type="project" value="TreeGrafter"/>
</dbReference>
<dbReference type="CDD" id="cd02079">
    <property type="entry name" value="P-type_ATPase_HM"/>
    <property type="match status" value="1"/>
</dbReference>
<keyword evidence="11" id="KW-1278">Translocase</keyword>
<keyword evidence="8 15" id="KW-0547">Nucleotide-binding</keyword>
<evidence type="ECO:0000256" key="6">
    <source>
        <dbReference type="ARBA" id="ARBA00022692"/>
    </source>
</evidence>
<dbReference type="PANTHER" id="PTHR43520">
    <property type="entry name" value="ATP7, ISOFORM B"/>
    <property type="match status" value="1"/>
</dbReference>
<dbReference type="KEGG" id="saga:M5M_07985"/>
<dbReference type="SUPFAM" id="SSF55008">
    <property type="entry name" value="HMA, heavy metal-associated domain"/>
    <property type="match status" value="1"/>
</dbReference>
<keyword evidence="3" id="KW-0813">Transport</keyword>
<dbReference type="PRINTS" id="PR00119">
    <property type="entry name" value="CATATPASE"/>
</dbReference>
<comment type="subcellular location">
    <subcellularLocation>
        <location evidence="1">Cell membrane</location>
        <topology evidence="1">Multi-pass membrane protein</topology>
    </subcellularLocation>
</comment>
<dbReference type="PANTHER" id="PTHR43520:SF5">
    <property type="entry name" value="CATION-TRANSPORTING P-TYPE ATPASE-RELATED"/>
    <property type="match status" value="1"/>
</dbReference>
<evidence type="ECO:0000256" key="11">
    <source>
        <dbReference type="ARBA" id="ARBA00022967"/>
    </source>
</evidence>
<keyword evidence="5" id="KW-0597">Phosphoprotein</keyword>
<dbReference type="InterPro" id="IPR021993">
    <property type="entry name" value="ATPase-cat-bd"/>
</dbReference>
<comment type="similarity">
    <text evidence="2 15">Belongs to the cation transport ATPase (P-type) (TC 3.A.3) family. Type IB subfamily.</text>
</comment>
<keyword evidence="4 15" id="KW-1003">Cell membrane</keyword>
<dbReference type="InterPro" id="IPR006121">
    <property type="entry name" value="HMA_dom"/>
</dbReference>
<keyword evidence="12 15" id="KW-1133">Transmembrane helix</keyword>
<feature type="transmembrane region" description="Helical" evidence="15">
    <location>
        <begin position="446"/>
        <end position="469"/>
    </location>
</feature>
<dbReference type="EMBL" id="CP003746">
    <property type="protein sequence ID" value="AFU98786.1"/>
    <property type="molecule type" value="Genomic_DNA"/>
</dbReference>